<evidence type="ECO:0000313" key="10">
    <source>
        <dbReference type="Proteomes" id="UP000440367"/>
    </source>
</evidence>
<dbReference type="EMBL" id="QXFW01011191">
    <property type="protein sequence ID" value="KAE8952127.1"/>
    <property type="molecule type" value="Genomic_DNA"/>
</dbReference>
<keyword evidence="9" id="KW-1185">Reference proteome</keyword>
<reference evidence="9 10" key="1">
    <citation type="submission" date="2018-08" db="EMBL/GenBank/DDBJ databases">
        <title>Genomic investigation of the strawberry pathogen Phytophthora fragariae indicates pathogenicity is determined by transcriptional variation in three key races.</title>
        <authorList>
            <person name="Adams T.M."/>
            <person name="Armitage A.D."/>
            <person name="Sobczyk M.K."/>
            <person name="Bates H.J."/>
            <person name="Dunwell J.M."/>
            <person name="Nellist C.F."/>
            <person name="Harrison R.J."/>
        </authorList>
    </citation>
    <scope>NUCLEOTIDE SEQUENCE [LARGE SCALE GENOMIC DNA]</scope>
    <source>
        <strain evidence="6 10">BC-1</strain>
        <strain evidence="5 13">BC-23</strain>
        <strain evidence="7 9">NOV-27</strain>
        <strain evidence="4 11">NOV-71</strain>
        <strain evidence="3 14">ONT-3</strain>
        <strain evidence="1 12">SCRP245</strain>
    </source>
</reference>
<gene>
    <name evidence="8" type="ORF">PF002_g33340</name>
    <name evidence="6" type="ORF">PF002_g33684</name>
    <name evidence="5" type="ORF">PF004_g33132</name>
    <name evidence="7" type="ORF">PF005_g33302</name>
    <name evidence="4" type="ORF">PF007_g32797</name>
    <name evidence="3" type="ORF">PF010_g33399</name>
    <name evidence="2" type="ORF">PF011_g32786</name>
    <name evidence="1" type="ORF">PF011_g33209</name>
</gene>
<evidence type="ECO:0000313" key="5">
    <source>
        <dbReference type="EMBL" id="KAE9142332.1"/>
    </source>
</evidence>
<dbReference type="Proteomes" id="UP000488956">
    <property type="component" value="Unassembled WGS sequence"/>
</dbReference>
<dbReference type="EMBL" id="QXFX01013178">
    <property type="protein sequence ID" value="KAE9033094.1"/>
    <property type="molecule type" value="Genomic_DNA"/>
</dbReference>
<evidence type="ECO:0000313" key="13">
    <source>
        <dbReference type="Proteomes" id="UP000476176"/>
    </source>
</evidence>
<dbReference type="Proteomes" id="UP000440367">
    <property type="component" value="Unassembled WGS sequence"/>
</dbReference>
<dbReference type="EMBL" id="QXFW01013151">
    <property type="protein sequence ID" value="KAE8950527.1"/>
    <property type="molecule type" value="Genomic_DNA"/>
</dbReference>
<comment type="caution">
    <text evidence="7">The sequence shown here is derived from an EMBL/GenBank/DDBJ whole genome shotgun (WGS) entry which is preliminary data.</text>
</comment>
<evidence type="ECO:0000313" key="1">
    <source>
        <dbReference type="EMBL" id="KAE8950527.1"/>
    </source>
</evidence>
<dbReference type="AlphaFoldDB" id="A0A6A3UWI0"/>
<evidence type="ECO:0000313" key="9">
    <source>
        <dbReference type="Proteomes" id="UP000433483"/>
    </source>
</evidence>
<evidence type="ECO:0000313" key="8">
    <source>
        <dbReference type="EMBL" id="KAE9157592.1"/>
    </source>
</evidence>
<protein>
    <submittedName>
        <fullName evidence="7">Uncharacterized protein</fullName>
    </submittedName>
</protein>
<dbReference type="EMBL" id="QXGD01011513">
    <property type="protein sequence ID" value="KAE9156148.1"/>
    <property type="molecule type" value="Genomic_DNA"/>
</dbReference>
<dbReference type="EMBL" id="QXGD01009786">
    <property type="protein sequence ID" value="KAE9157592.1"/>
    <property type="molecule type" value="Genomic_DNA"/>
</dbReference>
<dbReference type="EMBL" id="QXGB01010348">
    <property type="protein sequence ID" value="KAE9156219.1"/>
    <property type="molecule type" value="Genomic_DNA"/>
</dbReference>
<evidence type="ECO:0000313" key="2">
    <source>
        <dbReference type="EMBL" id="KAE8952127.1"/>
    </source>
</evidence>
<dbReference type="Proteomes" id="UP000476176">
    <property type="component" value="Unassembled WGS sequence"/>
</dbReference>
<dbReference type="Proteomes" id="UP000433483">
    <property type="component" value="Unassembled WGS sequence"/>
</dbReference>
<proteinExistence type="predicted"/>
<evidence type="ECO:0000313" key="12">
    <source>
        <dbReference type="Proteomes" id="UP000460718"/>
    </source>
</evidence>
<sequence>MEQAIDEPMYAKVTRRMRSGVALCGIG</sequence>
<name>A0A6A3UWI0_9STRA</name>
<dbReference type="EMBL" id="QXFZ01010329">
    <property type="protein sequence ID" value="KAE9053936.1"/>
    <property type="molecule type" value="Genomic_DNA"/>
</dbReference>
<feature type="non-terminal residue" evidence="7">
    <location>
        <position position="27"/>
    </location>
</feature>
<accession>A0A6A3UWI0</accession>
<evidence type="ECO:0000313" key="7">
    <source>
        <dbReference type="EMBL" id="KAE9156219.1"/>
    </source>
</evidence>
<evidence type="ECO:0000313" key="14">
    <source>
        <dbReference type="Proteomes" id="UP000488956"/>
    </source>
</evidence>
<evidence type="ECO:0000313" key="4">
    <source>
        <dbReference type="EMBL" id="KAE9053936.1"/>
    </source>
</evidence>
<evidence type="ECO:0000313" key="3">
    <source>
        <dbReference type="EMBL" id="KAE9033094.1"/>
    </source>
</evidence>
<evidence type="ECO:0000313" key="6">
    <source>
        <dbReference type="EMBL" id="KAE9156148.1"/>
    </source>
</evidence>
<dbReference type="Proteomes" id="UP000441208">
    <property type="component" value="Unassembled WGS sequence"/>
</dbReference>
<evidence type="ECO:0000313" key="11">
    <source>
        <dbReference type="Proteomes" id="UP000441208"/>
    </source>
</evidence>
<dbReference type="Proteomes" id="UP000460718">
    <property type="component" value="Unassembled WGS sequence"/>
</dbReference>
<dbReference type="EMBL" id="QXGC01013126">
    <property type="protein sequence ID" value="KAE9142332.1"/>
    <property type="molecule type" value="Genomic_DNA"/>
</dbReference>
<organism evidence="7 9">
    <name type="scientific">Phytophthora fragariae</name>
    <dbReference type="NCBI Taxonomy" id="53985"/>
    <lineage>
        <taxon>Eukaryota</taxon>
        <taxon>Sar</taxon>
        <taxon>Stramenopiles</taxon>
        <taxon>Oomycota</taxon>
        <taxon>Peronosporomycetes</taxon>
        <taxon>Peronosporales</taxon>
        <taxon>Peronosporaceae</taxon>
        <taxon>Phytophthora</taxon>
    </lineage>
</organism>